<proteinExistence type="predicted"/>
<evidence type="ECO:0000313" key="2">
    <source>
        <dbReference type="Proteomes" id="UP000198852"/>
    </source>
</evidence>
<reference evidence="2" key="1">
    <citation type="submission" date="2016-10" db="EMBL/GenBank/DDBJ databases">
        <authorList>
            <person name="Varghese N."/>
            <person name="Submissions S."/>
        </authorList>
    </citation>
    <scope>NUCLEOTIDE SEQUENCE [LARGE SCALE GENOMIC DNA]</scope>
    <source>
        <strain evidence="2">DSM 44771</strain>
    </source>
</reference>
<protein>
    <submittedName>
        <fullName evidence="1">Uncharacterized protein</fullName>
    </submittedName>
</protein>
<accession>A0A1I6V2F0</accession>
<name>A0A1I6V2F0_9PSEU</name>
<dbReference type="Proteomes" id="UP000198852">
    <property type="component" value="Unassembled WGS sequence"/>
</dbReference>
<dbReference type="OrthoDB" id="3576351at2"/>
<evidence type="ECO:0000313" key="1">
    <source>
        <dbReference type="EMBL" id="SFT07863.1"/>
    </source>
</evidence>
<keyword evidence="2" id="KW-1185">Reference proteome</keyword>
<gene>
    <name evidence="1" type="ORF">SAMN05660874_05519</name>
</gene>
<dbReference type="RefSeq" id="WP_093423958.1">
    <property type="nucleotide sequence ID" value="NZ_FOZX01000015.1"/>
</dbReference>
<dbReference type="STRING" id="95161.SAMN05660874_05519"/>
<dbReference type="AlphaFoldDB" id="A0A1I6V2F0"/>
<sequence>MRILVEGESVTVAEPDDLGRLHLELTGTSAEAASAALARAGLGRIDDTGHARIDADALRSLAEPVGASEDWRRRWTGMLDYARSKGWLDDSGQIRVHLA</sequence>
<organism evidence="1 2">
    <name type="scientific">Saccharopolyspora flava</name>
    <dbReference type="NCBI Taxonomy" id="95161"/>
    <lineage>
        <taxon>Bacteria</taxon>
        <taxon>Bacillati</taxon>
        <taxon>Actinomycetota</taxon>
        <taxon>Actinomycetes</taxon>
        <taxon>Pseudonocardiales</taxon>
        <taxon>Pseudonocardiaceae</taxon>
        <taxon>Saccharopolyspora</taxon>
    </lineage>
</organism>
<dbReference type="EMBL" id="FOZX01000015">
    <property type="protein sequence ID" value="SFT07863.1"/>
    <property type="molecule type" value="Genomic_DNA"/>
</dbReference>